<keyword evidence="2" id="KW-1185">Reference proteome</keyword>
<protein>
    <submittedName>
        <fullName evidence="1">Uncharacterized protein</fullName>
    </submittedName>
</protein>
<proteinExistence type="predicted"/>
<accession>A0ABD2P8I7</accession>
<gene>
    <name evidence="1" type="ORF">HHI36_001507</name>
</gene>
<dbReference type="AlphaFoldDB" id="A0ABD2P8I7"/>
<reference evidence="1 2" key="1">
    <citation type="journal article" date="2021" name="BMC Biol.">
        <title>Horizontally acquired antibacterial genes associated with adaptive radiation of ladybird beetles.</title>
        <authorList>
            <person name="Li H.S."/>
            <person name="Tang X.F."/>
            <person name="Huang Y.H."/>
            <person name="Xu Z.Y."/>
            <person name="Chen M.L."/>
            <person name="Du X.Y."/>
            <person name="Qiu B.Y."/>
            <person name="Chen P.T."/>
            <person name="Zhang W."/>
            <person name="Slipinski A."/>
            <person name="Escalona H.E."/>
            <person name="Waterhouse R.M."/>
            <person name="Zwick A."/>
            <person name="Pang H."/>
        </authorList>
    </citation>
    <scope>NUCLEOTIDE SEQUENCE [LARGE SCALE GENOMIC DNA]</scope>
    <source>
        <strain evidence="1">SYSU2018</strain>
    </source>
</reference>
<comment type="caution">
    <text evidence="1">The sequence shown here is derived from an EMBL/GenBank/DDBJ whole genome shotgun (WGS) entry which is preliminary data.</text>
</comment>
<evidence type="ECO:0000313" key="2">
    <source>
        <dbReference type="Proteomes" id="UP001516400"/>
    </source>
</evidence>
<dbReference type="Proteomes" id="UP001516400">
    <property type="component" value="Unassembled WGS sequence"/>
</dbReference>
<dbReference type="EMBL" id="JABFTP020000185">
    <property type="protein sequence ID" value="KAL3287021.1"/>
    <property type="molecule type" value="Genomic_DNA"/>
</dbReference>
<sequence length="158" mass="17864">MVITVNALDFNSELNKLNKQKLIDAIINKRVPNDIVLSDSIRKHINFWETVESHDAKEILDSNLETNITFIKTKSELSISNVKLEALEQRASDLNRIIEHQKRLIEMQDTSKTFNRNVNKPSPTQTYSAVVGLSSISCGSETLVSKPPKMLLLITKIC</sequence>
<organism evidence="1 2">
    <name type="scientific">Cryptolaemus montrouzieri</name>
    <dbReference type="NCBI Taxonomy" id="559131"/>
    <lineage>
        <taxon>Eukaryota</taxon>
        <taxon>Metazoa</taxon>
        <taxon>Ecdysozoa</taxon>
        <taxon>Arthropoda</taxon>
        <taxon>Hexapoda</taxon>
        <taxon>Insecta</taxon>
        <taxon>Pterygota</taxon>
        <taxon>Neoptera</taxon>
        <taxon>Endopterygota</taxon>
        <taxon>Coleoptera</taxon>
        <taxon>Polyphaga</taxon>
        <taxon>Cucujiformia</taxon>
        <taxon>Coccinelloidea</taxon>
        <taxon>Coccinellidae</taxon>
        <taxon>Scymninae</taxon>
        <taxon>Scymnini</taxon>
        <taxon>Cryptolaemus</taxon>
    </lineage>
</organism>
<name>A0ABD2P8I7_9CUCU</name>
<evidence type="ECO:0000313" key="1">
    <source>
        <dbReference type="EMBL" id="KAL3287021.1"/>
    </source>
</evidence>